<evidence type="ECO:0000313" key="2">
    <source>
        <dbReference type="EMBL" id="CAH0381497.1"/>
    </source>
</evidence>
<accession>A0A9P0A0L4</accession>
<name>A0A9P0A0L4_BEMTA</name>
<evidence type="ECO:0000259" key="1">
    <source>
        <dbReference type="SMART" id="SM00587"/>
    </source>
</evidence>
<dbReference type="PANTHER" id="PTHR11012">
    <property type="entry name" value="PROTEIN KINASE-LIKE DOMAIN-CONTAINING"/>
    <property type="match status" value="1"/>
</dbReference>
<keyword evidence="3" id="KW-1185">Reference proteome</keyword>
<dbReference type="Proteomes" id="UP001152759">
    <property type="component" value="Chromosome 1"/>
</dbReference>
<dbReference type="Pfam" id="PF02958">
    <property type="entry name" value="EcKL"/>
    <property type="match status" value="1"/>
</dbReference>
<dbReference type="SMART" id="SM00587">
    <property type="entry name" value="CHK"/>
    <property type="match status" value="1"/>
</dbReference>
<sequence length="407" mass="46698">MIEWLQTEVFPAAVESGSFGAGAKFLGYEPSGQQDSDISDIFFGTVNVELPDGGQLSERVYVKVQTKETKFYHLSHNIDAHFHNEVLFYTELLPLLRKYDTENFLAGSIPEFVYGRATLGAAPDQDVIVQKDLSLKGFRMTKEKLFLDEKHIRLTVDRLAKFHALAIMCQHENPEAFNEVVSKIKATNLHGPSDGPKQKDPFDQIKFRGIDPLKEDPEYSERLTEISRHCEWGASWLKKYMGPSDAINTLTHGDLTRHNLMFRYDDQREPVEVVLCDWACIRYCTPVSDLSLFLILDTSPELKRSHWDTFLSEYYSALSRVLDGHASKPSFEDLQLEMRKKGVYGYHWAVYMLPAGFETELNHKMENTPLTELFQLLSEAGGPKATEYLTDIVKFMLDHEFIFEVDE</sequence>
<reference evidence="2" key="1">
    <citation type="submission" date="2021-12" db="EMBL/GenBank/DDBJ databases">
        <authorList>
            <person name="King R."/>
        </authorList>
    </citation>
    <scope>NUCLEOTIDE SEQUENCE</scope>
</reference>
<dbReference type="EMBL" id="OU963862">
    <property type="protein sequence ID" value="CAH0381497.1"/>
    <property type="molecule type" value="Genomic_DNA"/>
</dbReference>
<dbReference type="InterPro" id="IPR004119">
    <property type="entry name" value="EcKL"/>
</dbReference>
<feature type="domain" description="CHK kinase-like" evidence="1">
    <location>
        <begin position="128"/>
        <end position="324"/>
    </location>
</feature>
<evidence type="ECO:0000313" key="3">
    <source>
        <dbReference type="Proteomes" id="UP001152759"/>
    </source>
</evidence>
<dbReference type="InterPro" id="IPR015897">
    <property type="entry name" value="CHK_kinase-like"/>
</dbReference>
<dbReference type="InterPro" id="IPR011009">
    <property type="entry name" value="Kinase-like_dom_sf"/>
</dbReference>
<protein>
    <recommendedName>
        <fullName evidence="1">CHK kinase-like domain-containing protein</fullName>
    </recommendedName>
</protein>
<dbReference type="SUPFAM" id="SSF56112">
    <property type="entry name" value="Protein kinase-like (PK-like)"/>
    <property type="match status" value="1"/>
</dbReference>
<organism evidence="2 3">
    <name type="scientific">Bemisia tabaci</name>
    <name type="common">Sweetpotato whitefly</name>
    <name type="synonym">Aleurodes tabaci</name>
    <dbReference type="NCBI Taxonomy" id="7038"/>
    <lineage>
        <taxon>Eukaryota</taxon>
        <taxon>Metazoa</taxon>
        <taxon>Ecdysozoa</taxon>
        <taxon>Arthropoda</taxon>
        <taxon>Hexapoda</taxon>
        <taxon>Insecta</taxon>
        <taxon>Pterygota</taxon>
        <taxon>Neoptera</taxon>
        <taxon>Paraneoptera</taxon>
        <taxon>Hemiptera</taxon>
        <taxon>Sternorrhyncha</taxon>
        <taxon>Aleyrodoidea</taxon>
        <taxon>Aleyrodidae</taxon>
        <taxon>Aleyrodinae</taxon>
        <taxon>Bemisia</taxon>
    </lineage>
</organism>
<dbReference type="PANTHER" id="PTHR11012:SF8">
    <property type="entry name" value="JUVENILE HORMONE-INDUCIBLE PROTEIN 26"/>
    <property type="match status" value="1"/>
</dbReference>
<dbReference type="AlphaFoldDB" id="A0A9P0A0L4"/>
<dbReference type="Gene3D" id="3.90.1200.10">
    <property type="match status" value="1"/>
</dbReference>
<gene>
    <name evidence="2" type="ORF">BEMITA_LOCUS1142</name>
</gene>
<dbReference type="KEGG" id="btab:109038891"/>
<proteinExistence type="predicted"/>